<evidence type="ECO:0000256" key="6">
    <source>
        <dbReference type="ARBA" id="ARBA00022801"/>
    </source>
</evidence>
<dbReference type="SUPFAM" id="SSF53098">
    <property type="entry name" value="Ribonuclease H-like"/>
    <property type="match status" value="1"/>
</dbReference>
<evidence type="ECO:0000259" key="15">
    <source>
        <dbReference type="PROSITE" id="PS50994"/>
    </source>
</evidence>
<keyword evidence="9" id="KW-0229">DNA integration</keyword>
<keyword evidence="8" id="KW-0694">RNA-binding</keyword>
<evidence type="ECO:0000256" key="10">
    <source>
        <dbReference type="ARBA" id="ARBA00022918"/>
    </source>
</evidence>
<dbReference type="InterPro" id="IPR036397">
    <property type="entry name" value="RNaseH_sf"/>
</dbReference>
<comment type="catalytic activity">
    <reaction evidence="13">
        <text>DNA(n) + a 2'-deoxyribonucleoside 5'-triphosphate = DNA(n+1) + diphosphate</text>
        <dbReference type="Rhea" id="RHEA:22508"/>
        <dbReference type="Rhea" id="RHEA-COMP:17339"/>
        <dbReference type="Rhea" id="RHEA-COMP:17340"/>
        <dbReference type="ChEBI" id="CHEBI:33019"/>
        <dbReference type="ChEBI" id="CHEBI:61560"/>
        <dbReference type="ChEBI" id="CHEBI:173112"/>
        <dbReference type="EC" id="2.7.7.49"/>
    </reaction>
</comment>
<dbReference type="GO" id="GO:0005634">
    <property type="term" value="C:nucleus"/>
    <property type="evidence" value="ECO:0007669"/>
    <property type="project" value="UniProtKB-ARBA"/>
</dbReference>
<dbReference type="PROSITE" id="PS50994">
    <property type="entry name" value="INTEGRASE"/>
    <property type="match status" value="1"/>
</dbReference>
<keyword evidence="12" id="KW-0233">DNA recombination</keyword>
<dbReference type="GO" id="GO:0003723">
    <property type="term" value="F:RNA binding"/>
    <property type="evidence" value="ECO:0007669"/>
    <property type="project" value="UniProtKB-KW"/>
</dbReference>
<organism evidence="16 17">
    <name type="scientific">Austropuccinia psidii MF-1</name>
    <dbReference type="NCBI Taxonomy" id="1389203"/>
    <lineage>
        <taxon>Eukaryota</taxon>
        <taxon>Fungi</taxon>
        <taxon>Dikarya</taxon>
        <taxon>Basidiomycota</taxon>
        <taxon>Pucciniomycotina</taxon>
        <taxon>Pucciniomycetes</taxon>
        <taxon>Pucciniales</taxon>
        <taxon>Sphaerophragmiaceae</taxon>
        <taxon>Austropuccinia</taxon>
    </lineage>
</organism>
<dbReference type="GO" id="GO:0004519">
    <property type="term" value="F:endonuclease activity"/>
    <property type="evidence" value="ECO:0007669"/>
    <property type="project" value="UniProtKB-KW"/>
</dbReference>
<keyword evidence="17" id="KW-1185">Reference proteome</keyword>
<evidence type="ECO:0000256" key="9">
    <source>
        <dbReference type="ARBA" id="ARBA00022908"/>
    </source>
</evidence>
<accession>A0A9Q3CF24</accession>
<evidence type="ECO:0000256" key="3">
    <source>
        <dbReference type="ARBA" id="ARBA00022722"/>
    </source>
</evidence>
<evidence type="ECO:0000256" key="11">
    <source>
        <dbReference type="ARBA" id="ARBA00022932"/>
    </source>
</evidence>
<evidence type="ECO:0000256" key="12">
    <source>
        <dbReference type="ARBA" id="ARBA00023172"/>
    </source>
</evidence>
<dbReference type="GO" id="GO:0032196">
    <property type="term" value="P:transposition"/>
    <property type="evidence" value="ECO:0007669"/>
    <property type="project" value="UniProtKB-KW"/>
</dbReference>
<dbReference type="GO" id="GO:0046872">
    <property type="term" value="F:metal ion binding"/>
    <property type="evidence" value="ECO:0007669"/>
    <property type="project" value="UniProtKB-KW"/>
</dbReference>
<dbReference type="Proteomes" id="UP000765509">
    <property type="component" value="Unassembled WGS sequence"/>
</dbReference>
<evidence type="ECO:0000256" key="8">
    <source>
        <dbReference type="ARBA" id="ARBA00022884"/>
    </source>
</evidence>
<evidence type="ECO:0000256" key="2">
    <source>
        <dbReference type="ARBA" id="ARBA00022695"/>
    </source>
</evidence>
<dbReference type="PANTHER" id="PTHR42648:SF11">
    <property type="entry name" value="TRANSPOSON TY4-P GAG-POL POLYPROTEIN"/>
    <property type="match status" value="1"/>
</dbReference>
<keyword evidence="11" id="KW-0808">Transferase</keyword>
<comment type="caution">
    <text evidence="16">The sequence shown here is derived from an EMBL/GenBank/DDBJ whole genome shotgun (WGS) entry which is preliminary data.</text>
</comment>
<dbReference type="AlphaFoldDB" id="A0A9Q3CF24"/>
<dbReference type="Gene3D" id="3.30.420.10">
    <property type="entry name" value="Ribonuclease H-like superfamily/Ribonuclease H"/>
    <property type="match status" value="1"/>
</dbReference>
<evidence type="ECO:0000256" key="13">
    <source>
        <dbReference type="ARBA" id="ARBA00048173"/>
    </source>
</evidence>
<dbReference type="GO" id="GO:0015074">
    <property type="term" value="P:DNA integration"/>
    <property type="evidence" value="ECO:0007669"/>
    <property type="project" value="UniProtKB-KW"/>
</dbReference>
<evidence type="ECO:0000313" key="16">
    <source>
        <dbReference type="EMBL" id="MBW0481380.1"/>
    </source>
</evidence>
<dbReference type="EMBL" id="AVOT02006368">
    <property type="protein sequence ID" value="MBW0481380.1"/>
    <property type="molecule type" value="Genomic_DNA"/>
</dbReference>
<sequence>MPPYYKPTSTEMYYPVGKLKTDLPSQVLGLATNIEPRITMPEQKPLSADNGDLSRQQCLHEMFGHVAMKHIQSFIHQRYSESNLLNKKTNYCPSCRISKSDRHSRLLPSHANAKPLDIVSMDLMGPYNLSINGSSWLMTVQDAGSTYGECHILKRKADATSLTIEPVTRWECQSGRVAKVLHTDGGGEFKNDTLNKWCNEKGIAHEFSLPYFHEQNGLDERFNRSVADVGRTLLWSSKLPHTFWGFVFIWAAFILNEIPNSLTNGKTPSEILFRRSTGIHRLRIFGETAFVHIPSKRCHKLDPHAVQVKVVAYLPDYEGWLFWIEATSTFVKLAWATFPHSDKVSISLSNMMKTTMKDHTHPQNRKLEVGFLLNKMELGDFTSELTVLTQDEGAEALNTNIYLPKYFKQAMSSVNRNECTD</sequence>
<comment type="catalytic activity">
    <reaction evidence="14">
        <text>DNA(n) + a 2'-deoxyribonucleoside 5'-triphosphate = DNA(n+1) + diphosphate</text>
        <dbReference type="Rhea" id="RHEA:22508"/>
        <dbReference type="Rhea" id="RHEA-COMP:17339"/>
        <dbReference type="Rhea" id="RHEA-COMP:17340"/>
        <dbReference type="ChEBI" id="CHEBI:33019"/>
        <dbReference type="ChEBI" id="CHEBI:61560"/>
        <dbReference type="ChEBI" id="CHEBI:173112"/>
        <dbReference type="EC" id="2.7.7.7"/>
    </reaction>
</comment>
<keyword evidence="1" id="KW-0815">Transposition</keyword>
<evidence type="ECO:0000313" key="17">
    <source>
        <dbReference type="Proteomes" id="UP000765509"/>
    </source>
</evidence>
<keyword evidence="10" id="KW-0695">RNA-directed DNA polymerase</keyword>
<dbReference type="GO" id="GO:0006310">
    <property type="term" value="P:DNA recombination"/>
    <property type="evidence" value="ECO:0007669"/>
    <property type="project" value="UniProtKB-KW"/>
</dbReference>
<dbReference type="OrthoDB" id="3053103at2759"/>
<reference evidence="16" key="1">
    <citation type="submission" date="2021-03" db="EMBL/GenBank/DDBJ databases">
        <title>Draft genome sequence of rust myrtle Austropuccinia psidii MF-1, a brazilian biotype.</title>
        <authorList>
            <person name="Quecine M.C."/>
            <person name="Pachon D.M.R."/>
            <person name="Bonatelli M.L."/>
            <person name="Correr F.H."/>
            <person name="Franceschini L.M."/>
            <person name="Leite T.F."/>
            <person name="Margarido G.R.A."/>
            <person name="Almeida C.A."/>
            <person name="Ferrarezi J.A."/>
            <person name="Labate C.A."/>
        </authorList>
    </citation>
    <scope>NUCLEOTIDE SEQUENCE</scope>
    <source>
        <strain evidence="16">MF-1</strain>
    </source>
</reference>
<name>A0A9Q3CF24_9BASI</name>
<keyword evidence="2" id="KW-0548">Nucleotidyltransferase</keyword>
<proteinExistence type="predicted"/>
<feature type="domain" description="Integrase catalytic" evidence="15">
    <location>
        <begin position="111"/>
        <end position="276"/>
    </location>
</feature>
<evidence type="ECO:0000256" key="14">
    <source>
        <dbReference type="ARBA" id="ARBA00049244"/>
    </source>
</evidence>
<dbReference type="InterPro" id="IPR057670">
    <property type="entry name" value="SH3_retrovirus"/>
</dbReference>
<evidence type="ECO:0000256" key="1">
    <source>
        <dbReference type="ARBA" id="ARBA00022578"/>
    </source>
</evidence>
<dbReference type="InterPro" id="IPR001584">
    <property type="entry name" value="Integrase_cat-core"/>
</dbReference>
<keyword evidence="11" id="KW-0239">DNA-directed DNA polymerase</keyword>
<keyword evidence="3" id="KW-0540">Nuclease</keyword>
<dbReference type="GO" id="GO:0016787">
    <property type="term" value="F:hydrolase activity"/>
    <property type="evidence" value="ECO:0007669"/>
    <property type="project" value="UniProtKB-KW"/>
</dbReference>
<protein>
    <recommendedName>
        <fullName evidence="15">Integrase catalytic domain-containing protein</fullName>
    </recommendedName>
</protein>
<keyword evidence="6" id="KW-0378">Hydrolase</keyword>
<evidence type="ECO:0000256" key="5">
    <source>
        <dbReference type="ARBA" id="ARBA00022759"/>
    </source>
</evidence>
<dbReference type="GO" id="GO:0003887">
    <property type="term" value="F:DNA-directed DNA polymerase activity"/>
    <property type="evidence" value="ECO:0007669"/>
    <property type="project" value="UniProtKB-KW"/>
</dbReference>
<dbReference type="GO" id="GO:0003964">
    <property type="term" value="F:RNA-directed DNA polymerase activity"/>
    <property type="evidence" value="ECO:0007669"/>
    <property type="project" value="UniProtKB-KW"/>
</dbReference>
<dbReference type="InterPro" id="IPR012337">
    <property type="entry name" value="RNaseH-like_sf"/>
</dbReference>
<evidence type="ECO:0000256" key="7">
    <source>
        <dbReference type="ARBA" id="ARBA00022842"/>
    </source>
</evidence>
<keyword evidence="5" id="KW-0255">Endonuclease</keyword>
<dbReference type="Pfam" id="PF25597">
    <property type="entry name" value="SH3_retrovirus"/>
    <property type="match status" value="1"/>
</dbReference>
<dbReference type="PANTHER" id="PTHR42648">
    <property type="entry name" value="TRANSPOSASE, PUTATIVE-RELATED"/>
    <property type="match status" value="1"/>
</dbReference>
<evidence type="ECO:0000256" key="4">
    <source>
        <dbReference type="ARBA" id="ARBA00022723"/>
    </source>
</evidence>
<gene>
    <name evidence="16" type="ORF">O181_021095</name>
</gene>
<dbReference type="InterPro" id="IPR039537">
    <property type="entry name" value="Retrotran_Ty1/copia-like"/>
</dbReference>
<keyword evidence="7" id="KW-0460">Magnesium</keyword>
<keyword evidence="4" id="KW-0479">Metal-binding</keyword>